<evidence type="ECO:0000256" key="2">
    <source>
        <dbReference type="ARBA" id="ARBA00009347"/>
    </source>
</evidence>
<proteinExistence type="inferred from homology"/>
<dbReference type="Pfam" id="PF02770">
    <property type="entry name" value="Acyl-CoA_dh_M"/>
    <property type="match status" value="1"/>
</dbReference>
<dbReference type="PROSITE" id="PS00073">
    <property type="entry name" value="ACYL_COA_DH_2"/>
    <property type="match status" value="1"/>
</dbReference>
<comment type="caution">
    <text evidence="11">The sequence shown here is derived from an EMBL/GenBank/DDBJ whole genome shotgun (WGS) entry which is preliminary data.</text>
</comment>
<keyword evidence="3 7" id="KW-0285">Flavoprotein</keyword>
<dbReference type="PROSITE" id="PS00072">
    <property type="entry name" value="ACYL_COA_DH_1"/>
    <property type="match status" value="1"/>
</dbReference>
<evidence type="ECO:0000259" key="10">
    <source>
        <dbReference type="Pfam" id="PF02771"/>
    </source>
</evidence>
<dbReference type="STRING" id="478820.A0A196SJY2"/>
<comment type="cofactor">
    <cofactor evidence="1 7">
        <name>FAD</name>
        <dbReference type="ChEBI" id="CHEBI:57692"/>
    </cofactor>
</comment>
<dbReference type="EMBL" id="LXWW01000071">
    <property type="protein sequence ID" value="OAO16606.1"/>
    <property type="molecule type" value="Genomic_DNA"/>
</dbReference>
<reference evidence="11 12" key="1">
    <citation type="submission" date="2016-05" db="EMBL/GenBank/DDBJ databases">
        <title>Nuclear genome of Blastocystis sp. subtype 1 NandII.</title>
        <authorList>
            <person name="Gentekaki E."/>
            <person name="Curtis B."/>
            <person name="Stairs C."/>
            <person name="Eme L."/>
            <person name="Herman E."/>
            <person name="Klimes V."/>
            <person name="Arias M.C."/>
            <person name="Elias M."/>
            <person name="Hilliou F."/>
            <person name="Klute M."/>
            <person name="Malik S.-B."/>
            <person name="Pightling A."/>
            <person name="Rachubinski R."/>
            <person name="Salas D."/>
            <person name="Schlacht A."/>
            <person name="Suga H."/>
            <person name="Archibald J."/>
            <person name="Ball S.G."/>
            <person name="Clark G."/>
            <person name="Dacks J."/>
            <person name="Van Der Giezen M."/>
            <person name="Tsaousis A."/>
            <person name="Roger A."/>
        </authorList>
    </citation>
    <scope>NUCLEOTIDE SEQUENCE [LARGE SCALE GENOMIC DNA]</scope>
    <source>
        <strain evidence="12">ATCC 50177 / NandII</strain>
    </source>
</reference>
<dbReference type="FunFam" id="1.20.140.10:FF:000001">
    <property type="entry name" value="Acyl-CoA dehydrogenase"/>
    <property type="match status" value="1"/>
</dbReference>
<keyword evidence="12" id="KW-1185">Reference proteome</keyword>
<feature type="domain" description="Acyl-CoA oxidase/dehydrogenase middle" evidence="9">
    <location>
        <begin position="176"/>
        <end position="270"/>
    </location>
</feature>
<dbReference type="GO" id="GO:0050660">
    <property type="term" value="F:flavin adenine dinucleotide binding"/>
    <property type="evidence" value="ECO:0007669"/>
    <property type="project" value="InterPro"/>
</dbReference>
<dbReference type="Gene3D" id="2.40.110.10">
    <property type="entry name" value="Butyryl-CoA Dehydrogenase, subunit A, domain 2"/>
    <property type="match status" value="1"/>
</dbReference>
<dbReference type="InterPro" id="IPR006089">
    <property type="entry name" value="Acyl-CoA_DH_CS"/>
</dbReference>
<dbReference type="GO" id="GO:0006552">
    <property type="term" value="P:L-leucine catabolic process"/>
    <property type="evidence" value="ECO:0007669"/>
    <property type="project" value="TreeGrafter"/>
</dbReference>
<dbReference type="InterPro" id="IPR009075">
    <property type="entry name" value="AcylCo_DH/oxidase_C"/>
</dbReference>
<dbReference type="Gene3D" id="1.20.140.10">
    <property type="entry name" value="Butyryl-CoA Dehydrogenase, subunit A, domain 3"/>
    <property type="match status" value="1"/>
</dbReference>
<feature type="domain" description="Acyl-CoA dehydrogenase/oxidase C-terminal" evidence="8">
    <location>
        <begin position="288"/>
        <end position="430"/>
    </location>
</feature>
<evidence type="ECO:0000256" key="4">
    <source>
        <dbReference type="ARBA" id="ARBA00022827"/>
    </source>
</evidence>
<dbReference type="InterPro" id="IPR009100">
    <property type="entry name" value="AcylCoA_DH/oxidase_NM_dom_sf"/>
</dbReference>
<organism evidence="11 12">
    <name type="scientific">Blastocystis sp. subtype 1 (strain ATCC 50177 / NandII)</name>
    <dbReference type="NCBI Taxonomy" id="478820"/>
    <lineage>
        <taxon>Eukaryota</taxon>
        <taxon>Sar</taxon>
        <taxon>Stramenopiles</taxon>
        <taxon>Bigyra</taxon>
        <taxon>Opalozoa</taxon>
        <taxon>Opalinata</taxon>
        <taxon>Blastocystidae</taxon>
        <taxon>Blastocystis</taxon>
    </lineage>
</organism>
<dbReference type="SUPFAM" id="SSF56645">
    <property type="entry name" value="Acyl-CoA dehydrogenase NM domain-like"/>
    <property type="match status" value="1"/>
</dbReference>
<dbReference type="InterPro" id="IPR037069">
    <property type="entry name" value="AcylCoA_DH/ox_N_sf"/>
</dbReference>
<evidence type="ECO:0000313" key="12">
    <source>
        <dbReference type="Proteomes" id="UP000078348"/>
    </source>
</evidence>
<dbReference type="GO" id="GO:0008470">
    <property type="term" value="F:3-methylbutanoyl-CoA dehydrogenase activity"/>
    <property type="evidence" value="ECO:0007669"/>
    <property type="project" value="TreeGrafter"/>
</dbReference>
<dbReference type="PANTHER" id="PTHR43884">
    <property type="entry name" value="ACYL-COA DEHYDROGENASE"/>
    <property type="match status" value="1"/>
</dbReference>
<dbReference type="PANTHER" id="PTHR43884:SF12">
    <property type="entry name" value="ISOVALERYL-COA DEHYDROGENASE, MITOCHONDRIAL-RELATED"/>
    <property type="match status" value="1"/>
</dbReference>
<protein>
    <submittedName>
        <fullName evidence="11">Isovaleryl-CoA dehydrogenase, acyl-CoA dehydrogenase</fullName>
    </submittedName>
</protein>
<dbReference type="Pfam" id="PF02771">
    <property type="entry name" value="Acyl-CoA_dh_N"/>
    <property type="match status" value="1"/>
</dbReference>
<dbReference type="OrthoDB" id="9988775at2759"/>
<evidence type="ECO:0000313" key="11">
    <source>
        <dbReference type="EMBL" id="OAO16606.1"/>
    </source>
</evidence>
<dbReference type="SUPFAM" id="SSF47203">
    <property type="entry name" value="Acyl-CoA dehydrogenase C-terminal domain-like"/>
    <property type="match status" value="1"/>
</dbReference>
<evidence type="ECO:0000256" key="6">
    <source>
        <dbReference type="ARBA" id="ARBA00049552"/>
    </source>
</evidence>
<keyword evidence="5 7" id="KW-0560">Oxidoreductase</keyword>
<dbReference type="Proteomes" id="UP000078348">
    <property type="component" value="Unassembled WGS sequence"/>
</dbReference>
<evidence type="ECO:0000256" key="1">
    <source>
        <dbReference type="ARBA" id="ARBA00001974"/>
    </source>
</evidence>
<dbReference type="FunFam" id="1.10.540.10:FF:000002">
    <property type="entry name" value="Acyl-CoA dehydrogenase FadE19"/>
    <property type="match status" value="1"/>
</dbReference>
<keyword evidence="4 7" id="KW-0274">FAD</keyword>
<dbReference type="InterPro" id="IPR013786">
    <property type="entry name" value="AcylCoA_DH/ox_N"/>
</dbReference>
<dbReference type="Pfam" id="PF00441">
    <property type="entry name" value="Acyl-CoA_dh_1"/>
    <property type="match status" value="1"/>
</dbReference>
<evidence type="ECO:0000259" key="8">
    <source>
        <dbReference type="Pfam" id="PF00441"/>
    </source>
</evidence>
<dbReference type="InterPro" id="IPR036250">
    <property type="entry name" value="AcylCo_DH-like_C"/>
</dbReference>
<comment type="catalytic activity">
    <reaction evidence="6">
        <text>(2S)-2-methylbutanoyl-CoA + oxidized [electron-transfer flavoprotein] + H(+) = (2E)-2-methylbut-2-enoyl-CoA + reduced [electron-transfer flavoprotein]</text>
        <dbReference type="Rhea" id="RHEA:48256"/>
        <dbReference type="Rhea" id="RHEA-COMP:10685"/>
        <dbReference type="Rhea" id="RHEA-COMP:10686"/>
        <dbReference type="ChEBI" id="CHEBI:15378"/>
        <dbReference type="ChEBI" id="CHEBI:57337"/>
        <dbReference type="ChEBI" id="CHEBI:57692"/>
        <dbReference type="ChEBI" id="CHEBI:58307"/>
        <dbReference type="ChEBI" id="CHEBI:88166"/>
    </reaction>
    <physiologicalReaction direction="left-to-right" evidence="6">
        <dbReference type="Rhea" id="RHEA:48257"/>
    </physiologicalReaction>
</comment>
<gene>
    <name evidence="11" type="ORF">AV274_1657</name>
</gene>
<feature type="domain" description="Acyl-CoA dehydrogenase/oxidase N-terminal" evidence="10">
    <location>
        <begin position="59"/>
        <end position="170"/>
    </location>
</feature>
<dbReference type="InterPro" id="IPR046373">
    <property type="entry name" value="Acyl-CoA_Oxase/DH_mid-dom_sf"/>
</dbReference>
<sequence length="439" mass="48213">MLHSLCKQVGRCALSRYLPCVLHNPCFATLSKRAFSTDNECECGFVEGEAFKPTLFNPTEEHFMLREMVQDFVKNEVEPQALEHDASETFNRDLFKKMGELGLLAPTVSAEYGGGNMDAVASVIINEELSTSDPGFCLAYLAHSVLYVNNVFINANEEQRKRFLPQMCDGSSIGGVCITEPDGGTDVLGMRTTAVRKGKEYVLNGRKMWITNGAVNGELGDAFLVYAKVDGKITSFIVEKGMPGFSLGQQIKHKLGMRASGTAELVFEDVVVPESNRLGEEGQASLCMMRNLEIERVTLAAQSVGIAKRCVQVMNQYAIDRKAFGQPINRFGQIQHLIADSYAAYQAGRSFLYNVSNNIDLHKPGNRMLTDAVKLFCGPMGKKVADNAIQVLGGMGYVGEGVVERLWRDAKLLEIGGGTNEAHEKNITKDLARDGFDSF</sequence>
<name>A0A196SJY2_BLAHN</name>
<evidence type="ECO:0000259" key="9">
    <source>
        <dbReference type="Pfam" id="PF02770"/>
    </source>
</evidence>
<evidence type="ECO:0000256" key="7">
    <source>
        <dbReference type="RuleBase" id="RU362125"/>
    </source>
</evidence>
<accession>A0A196SJY2</accession>
<comment type="similarity">
    <text evidence="2 7">Belongs to the acyl-CoA dehydrogenase family.</text>
</comment>
<dbReference type="AlphaFoldDB" id="A0A196SJY2"/>
<dbReference type="Gene3D" id="1.10.540.10">
    <property type="entry name" value="Acyl-CoA dehydrogenase/oxidase, N-terminal domain"/>
    <property type="match status" value="1"/>
</dbReference>
<evidence type="ECO:0000256" key="5">
    <source>
        <dbReference type="ARBA" id="ARBA00023002"/>
    </source>
</evidence>
<dbReference type="InterPro" id="IPR006091">
    <property type="entry name" value="Acyl-CoA_Oxase/DH_mid-dom"/>
</dbReference>
<evidence type="ECO:0000256" key="3">
    <source>
        <dbReference type="ARBA" id="ARBA00022630"/>
    </source>
</evidence>